<feature type="region of interest" description="Disordered" evidence="5">
    <location>
        <begin position="1"/>
        <end position="53"/>
    </location>
</feature>
<evidence type="ECO:0000313" key="7">
    <source>
        <dbReference type="EMBL" id="TFY62641.1"/>
    </source>
</evidence>
<comment type="caution">
    <text evidence="7">The sequence shown here is derived from an EMBL/GenBank/DDBJ whole genome shotgun (WGS) entry which is preliminary data.</text>
</comment>
<gene>
    <name evidence="7" type="ORF">EVG20_g6625</name>
</gene>
<protein>
    <recommendedName>
        <fullName evidence="6">Velvet domain-containing protein</fullName>
    </recommendedName>
</protein>
<sequence>MYGPPYGSQPSQSYPSSEYSQQAQPSGGHASRQRTQRDSQSDSRKIGNPLSFSTGQFAGQLMRAELVELQKADLGRKYARKDRRPLDPPPVVQLRLYSVHNAGTDQQTETEVEHYDEINNMGLICHVDLFPVPAQDSPEASTSEGKRKDSTTASPSHASTHIPTPTPAPQPPYPGAVPGTSTIVPGHPSMHLPSSQYGQDPAHMQGQAMADNEVVHHFNNYAITESSKCTESLAGTTFVQASNLDYKGNKVLMFVFSVAGEVRETPVWAECYGGPFRVYSTKEFPGLRASTDLTKHLSYFGVRLNLRETERKRRKKTEIEDAASGGEPGAGRRRRRAGEDEEMGEATGDFRSDRFDE</sequence>
<dbReference type="EMBL" id="SEOQ01000453">
    <property type="protein sequence ID" value="TFY62641.1"/>
    <property type="molecule type" value="Genomic_DNA"/>
</dbReference>
<feature type="compositionally biased region" description="Basic and acidic residues" evidence="5">
    <location>
        <begin position="348"/>
        <end position="357"/>
    </location>
</feature>
<evidence type="ECO:0000256" key="4">
    <source>
        <dbReference type="ARBA" id="ARBA00023242"/>
    </source>
</evidence>
<feature type="compositionally biased region" description="Pro residues" evidence="5">
    <location>
        <begin position="164"/>
        <end position="175"/>
    </location>
</feature>
<feature type="region of interest" description="Disordered" evidence="5">
    <location>
        <begin position="311"/>
        <end position="357"/>
    </location>
</feature>
<dbReference type="Gene3D" id="2.60.40.3960">
    <property type="entry name" value="Velvet domain"/>
    <property type="match status" value="1"/>
</dbReference>
<keyword evidence="3" id="KW-0804">Transcription</keyword>
<dbReference type="InterPro" id="IPR037525">
    <property type="entry name" value="Velvet_dom"/>
</dbReference>
<dbReference type="Pfam" id="PF11754">
    <property type="entry name" value="Velvet"/>
    <property type="match status" value="2"/>
</dbReference>
<reference evidence="7 8" key="1">
    <citation type="submission" date="2019-02" db="EMBL/GenBank/DDBJ databases">
        <title>Genome sequencing of the rare red list fungi Dentipellis fragilis.</title>
        <authorList>
            <person name="Buettner E."/>
            <person name="Kellner H."/>
        </authorList>
    </citation>
    <scope>NUCLEOTIDE SEQUENCE [LARGE SCALE GENOMIC DNA]</scope>
    <source>
        <strain evidence="7 8">DSM 105465</strain>
    </source>
</reference>
<feature type="region of interest" description="Disordered" evidence="5">
    <location>
        <begin position="134"/>
        <end position="206"/>
    </location>
</feature>
<evidence type="ECO:0000259" key="6">
    <source>
        <dbReference type="PROSITE" id="PS51821"/>
    </source>
</evidence>
<name>A0A4Y9YME6_9AGAM</name>
<feature type="compositionally biased region" description="Low complexity" evidence="5">
    <location>
        <begin position="151"/>
        <end position="163"/>
    </location>
</feature>
<evidence type="ECO:0000313" key="8">
    <source>
        <dbReference type="Proteomes" id="UP000298327"/>
    </source>
</evidence>
<dbReference type="OrthoDB" id="5599552at2759"/>
<organism evidence="7 8">
    <name type="scientific">Dentipellis fragilis</name>
    <dbReference type="NCBI Taxonomy" id="205917"/>
    <lineage>
        <taxon>Eukaryota</taxon>
        <taxon>Fungi</taxon>
        <taxon>Dikarya</taxon>
        <taxon>Basidiomycota</taxon>
        <taxon>Agaricomycotina</taxon>
        <taxon>Agaricomycetes</taxon>
        <taxon>Russulales</taxon>
        <taxon>Hericiaceae</taxon>
        <taxon>Dentipellis</taxon>
    </lineage>
</organism>
<evidence type="ECO:0000256" key="2">
    <source>
        <dbReference type="ARBA" id="ARBA00023015"/>
    </source>
</evidence>
<dbReference type="PROSITE" id="PS51821">
    <property type="entry name" value="VELVET"/>
    <property type="match status" value="1"/>
</dbReference>
<dbReference type="AlphaFoldDB" id="A0A4Y9YME6"/>
<evidence type="ECO:0000256" key="1">
    <source>
        <dbReference type="ARBA" id="ARBA00004123"/>
    </source>
</evidence>
<feature type="compositionally biased region" description="Low complexity" evidence="5">
    <location>
        <begin position="1"/>
        <end position="26"/>
    </location>
</feature>
<dbReference type="PANTHER" id="PTHR33572:SF3">
    <property type="entry name" value="VELVET COMPLEX SUBUNIT B"/>
    <property type="match status" value="1"/>
</dbReference>
<dbReference type="InterPro" id="IPR021740">
    <property type="entry name" value="Velvet"/>
</dbReference>
<accession>A0A4Y9YME6</accession>
<feature type="domain" description="Velvet" evidence="6">
    <location>
        <begin position="59"/>
        <end position="307"/>
    </location>
</feature>
<evidence type="ECO:0000256" key="3">
    <source>
        <dbReference type="ARBA" id="ARBA00023163"/>
    </source>
</evidence>
<comment type="subcellular location">
    <subcellularLocation>
        <location evidence="1">Nucleus</location>
    </subcellularLocation>
</comment>
<dbReference type="GO" id="GO:0005634">
    <property type="term" value="C:nucleus"/>
    <property type="evidence" value="ECO:0007669"/>
    <property type="project" value="UniProtKB-SubCell"/>
</dbReference>
<evidence type="ECO:0000256" key="5">
    <source>
        <dbReference type="SAM" id="MobiDB-lite"/>
    </source>
</evidence>
<proteinExistence type="predicted"/>
<keyword evidence="2" id="KW-0805">Transcription regulation</keyword>
<keyword evidence="4" id="KW-0539">Nucleus</keyword>
<feature type="compositionally biased region" description="Basic and acidic residues" evidence="5">
    <location>
        <begin position="35"/>
        <end position="45"/>
    </location>
</feature>
<dbReference type="PANTHER" id="PTHR33572">
    <property type="entry name" value="SPORE DEVELOPMENT REGULATOR VOSA"/>
    <property type="match status" value="1"/>
</dbReference>
<dbReference type="Proteomes" id="UP000298327">
    <property type="component" value="Unassembled WGS sequence"/>
</dbReference>
<dbReference type="InterPro" id="IPR038491">
    <property type="entry name" value="Velvet_dom_sf"/>
</dbReference>
<keyword evidence="8" id="KW-1185">Reference proteome</keyword>